<dbReference type="Gene3D" id="4.10.860.10">
    <property type="entry name" value="UVR domain"/>
    <property type="match status" value="1"/>
</dbReference>
<gene>
    <name evidence="2" type="ORF">LCGC14_1016800</name>
</gene>
<feature type="domain" description="UVR" evidence="1">
    <location>
        <begin position="60"/>
        <end position="95"/>
    </location>
</feature>
<name>A0A0F9NK94_9ZZZZ</name>
<evidence type="ECO:0000259" key="1">
    <source>
        <dbReference type="PROSITE" id="PS50151"/>
    </source>
</evidence>
<dbReference type="EMBL" id="LAZR01004036">
    <property type="protein sequence ID" value="KKN12397.1"/>
    <property type="molecule type" value="Genomic_DNA"/>
</dbReference>
<dbReference type="AlphaFoldDB" id="A0A0F9NK94"/>
<dbReference type="InterPro" id="IPR036876">
    <property type="entry name" value="UVR_dom_sf"/>
</dbReference>
<proteinExistence type="predicted"/>
<comment type="caution">
    <text evidence="2">The sequence shown here is derived from an EMBL/GenBank/DDBJ whole genome shotgun (WGS) entry which is preliminary data.</text>
</comment>
<evidence type="ECO:0000313" key="2">
    <source>
        <dbReference type="EMBL" id="KKN12397.1"/>
    </source>
</evidence>
<reference evidence="2" key="1">
    <citation type="journal article" date="2015" name="Nature">
        <title>Complex archaea that bridge the gap between prokaryotes and eukaryotes.</title>
        <authorList>
            <person name="Spang A."/>
            <person name="Saw J.H."/>
            <person name="Jorgensen S.L."/>
            <person name="Zaremba-Niedzwiedzka K."/>
            <person name="Martijn J."/>
            <person name="Lind A.E."/>
            <person name="van Eijk R."/>
            <person name="Schleper C."/>
            <person name="Guy L."/>
            <person name="Ettema T.J."/>
        </authorList>
    </citation>
    <scope>NUCLEOTIDE SEQUENCE</scope>
</reference>
<dbReference type="InterPro" id="IPR001943">
    <property type="entry name" value="UVR_dom"/>
</dbReference>
<dbReference type="Pfam" id="PF12344">
    <property type="entry name" value="UvrB"/>
    <property type="match status" value="1"/>
</dbReference>
<dbReference type="PROSITE" id="PS50151">
    <property type="entry name" value="UVR"/>
    <property type="match status" value="1"/>
</dbReference>
<protein>
    <recommendedName>
        <fullName evidence="1">UVR domain-containing protein</fullName>
    </recommendedName>
</protein>
<dbReference type="InterPro" id="IPR024759">
    <property type="entry name" value="UvrB_YAD/RRR_dom"/>
</dbReference>
<organism evidence="2">
    <name type="scientific">marine sediment metagenome</name>
    <dbReference type="NCBI Taxonomy" id="412755"/>
    <lineage>
        <taxon>unclassified sequences</taxon>
        <taxon>metagenomes</taxon>
        <taxon>ecological metagenomes</taxon>
    </lineage>
</organism>
<dbReference type="SUPFAM" id="SSF46600">
    <property type="entry name" value="C-terminal UvrC-binding domain of UvrB"/>
    <property type="match status" value="1"/>
</dbReference>
<accession>A0A0F9NK94</accession>
<dbReference type="Pfam" id="PF02151">
    <property type="entry name" value="UVR"/>
    <property type="match status" value="1"/>
</dbReference>
<sequence length="100" mass="11981">MRRNKQIKHNEENGITLQTIKKNILASLSEEQEYKEKKVKKLKQTVHDKIKQLEFEGDIDIITQYLENKMLMAVKELRFEDAAYLRDKIKEIRKKGKFTT</sequence>